<dbReference type="InterPro" id="IPR025870">
    <property type="entry name" value="Glyoxalase-like_dom"/>
</dbReference>
<evidence type="ECO:0000313" key="2">
    <source>
        <dbReference type="EMBL" id="MBD8502124.1"/>
    </source>
</evidence>
<gene>
    <name evidence="2" type="ORF">IFO67_04455</name>
</gene>
<feature type="domain" description="Glyoxalase-like" evidence="1">
    <location>
        <begin position="6"/>
        <end position="178"/>
    </location>
</feature>
<proteinExistence type="predicted"/>
<dbReference type="Pfam" id="PF13468">
    <property type="entry name" value="Glyoxalase_3"/>
    <property type="match status" value="1"/>
</dbReference>
<evidence type="ECO:0000259" key="1">
    <source>
        <dbReference type="Pfam" id="PF13468"/>
    </source>
</evidence>
<accession>A0ABR9B6Y1</accession>
<evidence type="ECO:0000313" key="3">
    <source>
        <dbReference type="Proteomes" id="UP000603602"/>
    </source>
</evidence>
<dbReference type="RefSeq" id="WP_187716920.1">
    <property type="nucleotide sequence ID" value="NZ_JACTAH010000001.1"/>
</dbReference>
<comment type="caution">
    <text evidence="2">The sequence shown here is derived from an EMBL/GenBank/DDBJ whole genome shotgun (WGS) entry which is preliminary data.</text>
</comment>
<dbReference type="SUPFAM" id="SSF54593">
    <property type="entry name" value="Glyoxalase/Bleomycin resistance protein/Dihydroxybiphenyl dioxygenase"/>
    <property type="match status" value="1"/>
</dbReference>
<dbReference type="InterPro" id="IPR029068">
    <property type="entry name" value="Glyas_Bleomycin-R_OHBP_Dase"/>
</dbReference>
<organism evidence="2 3">
    <name type="scientific">Thauera sedimentorum</name>
    <dbReference type="NCBI Taxonomy" id="2767595"/>
    <lineage>
        <taxon>Bacteria</taxon>
        <taxon>Pseudomonadati</taxon>
        <taxon>Pseudomonadota</taxon>
        <taxon>Betaproteobacteria</taxon>
        <taxon>Rhodocyclales</taxon>
        <taxon>Zoogloeaceae</taxon>
        <taxon>Thauera</taxon>
    </lineage>
</organism>
<dbReference type="Proteomes" id="UP000603602">
    <property type="component" value="Unassembled WGS sequence"/>
</dbReference>
<sequence>MSACRIDHLAIAAPTLAAGADWVAERLGVTPQPGGEHPRMGTHNLLLNLGGRTYLEVIAIAPHLPAPGRPRWFGLDERPAGAAPALAAWVARADDIRSAARHSTETLGTVDAMSRGALEWLITIPADGRVPVDGVGPALIEWPADVHPADRMEESGLSLERLLIHHPEPARMTRLLAAIGMADERIVVQAAAPGSAPGLEALIRTPGGLRSLG</sequence>
<protein>
    <submittedName>
        <fullName evidence="2">VOC family protein</fullName>
    </submittedName>
</protein>
<dbReference type="Gene3D" id="3.10.180.10">
    <property type="entry name" value="2,3-Dihydroxybiphenyl 1,2-Dioxygenase, domain 1"/>
    <property type="match status" value="1"/>
</dbReference>
<keyword evidence="3" id="KW-1185">Reference proteome</keyword>
<dbReference type="EMBL" id="JACYTO010000001">
    <property type="protein sequence ID" value="MBD8502124.1"/>
    <property type="molecule type" value="Genomic_DNA"/>
</dbReference>
<name>A0ABR9B6Y1_9RHOO</name>
<reference evidence="3" key="1">
    <citation type="submission" date="2023-07" db="EMBL/GenBank/DDBJ databases">
        <title>Thauera sp. CAU 1555 isolated from sand of Yaerae Beach.</title>
        <authorList>
            <person name="Kim W."/>
        </authorList>
    </citation>
    <scope>NUCLEOTIDE SEQUENCE [LARGE SCALE GENOMIC DNA]</scope>
    <source>
        <strain evidence="3">CAU 1555</strain>
    </source>
</reference>